<dbReference type="AlphaFoldDB" id="A0A2K8UAT3"/>
<accession>A0A2K8UAT3</accession>
<dbReference type="RefSeq" id="WP_100920367.1">
    <property type="nucleotide sequence ID" value="NZ_CP020370.1"/>
</dbReference>
<reference evidence="1 2" key="1">
    <citation type="submission" date="2017-03" db="EMBL/GenBank/DDBJ databases">
        <title>Complete genome sequence of Candidatus 'Thiodictyon syntrophicum' sp. nov. strain Cad16T, a photolithoautotroph purple sulfur bacterium isolated from an alpine meromictic lake.</title>
        <authorList>
            <person name="Luedin S.M."/>
            <person name="Pothier J.F."/>
            <person name="Danza F."/>
            <person name="Storelli N."/>
            <person name="Wittwer M."/>
            <person name="Tonolla M."/>
        </authorList>
    </citation>
    <scope>NUCLEOTIDE SEQUENCE [LARGE SCALE GENOMIC DNA]</scope>
    <source>
        <strain evidence="1 2">Cad16T</strain>
    </source>
</reference>
<dbReference type="Proteomes" id="UP000232638">
    <property type="component" value="Chromosome"/>
</dbReference>
<protein>
    <submittedName>
        <fullName evidence="1">Uncharacterized protein</fullName>
    </submittedName>
</protein>
<dbReference type="KEGG" id="tsy:THSYN_17990"/>
<keyword evidence="2" id="KW-1185">Reference proteome</keyword>
<dbReference type="Pfam" id="PF08665">
    <property type="entry name" value="PglZ"/>
    <property type="match status" value="1"/>
</dbReference>
<evidence type="ECO:0000313" key="2">
    <source>
        <dbReference type="Proteomes" id="UP000232638"/>
    </source>
</evidence>
<gene>
    <name evidence="1" type="ORF">THSYN_17990</name>
</gene>
<dbReference type="OrthoDB" id="9769734at2"/>
<proteinExistence type="predicted"/>
<evidence type="ECO:0000313" key="1">
    <source>
        <dbReference type="EMBL" id="AUB82647.1"/>
    </source>
</evidence>
<organism evidence="1 2">
    <name type="scientific">Candidatus Thiodictyon syntrophicum</name>
    <dbReference type="NCBI Taxonomy" id="1166950"/>
    <lineage>
        <taxon>Bacteria</taxon>
        <taxon>Pseudomonadati</taxon>
        <taxon>Pseudomonadota</taxon>
        <taxon>Gammaproteobacteria</taxon>
        <taxon>Chromatiales</taxon>
        <taxon>Chromatiaceae</taxon>
        <taxon>Thiodictyon</taxon>
    </lineage>
</organism>
<dbReference type="EMBL" id="CP020370">
    <property type="protein sequence ID" value="AUB82647.1"/>
    <property type="molecule type" value="Genomic_DNA"/>
</dbReference>
<sequence length="839" mass="91074">MHAFYDYLCEHLDDLLRKHSVVVFYDPRSEFRPFFDRELEPFDGDPLPRVTIGSSSALLARYQGSFFGLRAAVEPIVAADQPEPLLLYLPGIAKDRLGSVLMELERAGTCYEPRLRGLALHMLRRRFTDGQIDEMLRPATLTYDDIVAFMGQGGQVTSVLHTLFSGVQGEVLLTQWLASDAKDAVLVEKEAVPELLKLIKVRLGLDLPADTTLSQAREKTCRYVLVNEFRADLSCAPPPSVGMVPGPSTKEHAERVRDVAEGLRQRYPHAYLGLADTVEQQLGLAGAGVPAAHLGCIDTFRFEEGRLLAHATQLIAGKDFDAALGIVTARGRSFWVDRDLRRQAQWEACRLMAELGLGLERVRVALGKMANDPAKWLTAYTAEDGWHRADSLQRRLEAWVARMDDEPEAEQALAVIRKEHEYLLRTMADGFAKAFAASAWTVPGALHQTRIFPEVVQAMGGRVAYFLVDAMRYEMGVDLACQIEGAKDLRVQAAVAALPSITPVGMAALLPGASASFDLIDAKGKLAVRIDGTEMAVLNERLKFLKAKVPDVVEMTLGRLLGSSPARIRNKIGSASLVVIRSQEIDFAGETDSDLLARQVMDTVIGNLARAVRKLAAAGIEHFVITADHGHQFAIRKDDDMKTDSPGGVTLDLHRRCWIGHGGSTPAGTVRVAGAELGYHTDLDYVFPTGLGVFKAGGSLSFHHGGFSLQELAIPVVSLRMTAGTPAKIPCVQVRIDGCPAAVTNRTFGLKVGDLLATEQLVLRVVLMAGAEEVGHMGMAVGGELDRGKGTLTLAPGTEASLGMMLTNDTCQSLRVVVLDAHTDSVLAESEDLPVKLGI</sequence>
<name>A0A2K8UAT3_9GAMM</name>